<evidence type="ECO:0000256" key="2">
    <source>
        <dbReference type="SAM" id="MobiDB-lite"/>
    </source>
</evidence>
<organism evidence="3 4">
    <name type="scientific">Euplotes crassus</name>
    <dbReference type="NCBI Taxonomy" id="5936"/>
    <lineage>
        <taxon>Eukaryota</taxon>
        <taxon>Sar</taxon>
        <taxon>Alveolata</taxon>
        <taxon>Ciliophora</taxon>
        <taxon>Intramacronucleata</taxon>
        <taxon>Spirotrichea</taxon>
        <taxon>Hypotrichia</taxon>
        <taxon>Euplotida</taxon>
        <taxon>Euplotidae</taxon>
        <taxon>Moneuplotes</taxon>
    </lineage>
</organism>
<dbReference type="EMBL" id="CAMPGE010010798">
    <property type="protein sequence ID" value="CAI2369645.1"/>
    <property type="molecule type" value="Genomic_DNA"/>
</dbReference>
<dbReference type="AlphaFoldDB" id="A0AAD1URC3"/>
<keyword evidence="1" id="KW-0175">Coiled coil</keyword>
<reference evidence="3" key="1">
    <citation type="submission" date="2023-07" db="EMBL/GenBank/DDBJ databases">
        <authorList>
            <consortium name="AG Swart"/>
            <person name="Singh M."/>
            <person name="Singh A."/>
            <person name="Seah K."/>
            <person name="Emmerich C."/>
        </authorList>
    </citation>
    <scope>NUCLEOTIDE SEQUENCE</scope>
    <source>
        <strain evidence="3">DP1</strain>
    </source>
</reference>
<protein>
    <submittedName>
        <fullName evidence="3">Uncharacterized protein</fullName>
    </submittedName>
</protein>
<evidence type="ECO:0000313" key="4">
    <source>
        <dbReference type="Proteomes" id="UP001295684"/>
    </source>
</evidence>
<gene>
    <name evidence="3" type="ORF">ECRASSUSDP1_LOCUS10948</name>
</gene>
<proteinExistence type="predicted"/>
<feature type="coiled-coil region" evidence="1">
    <location>
        <begin position="139"/>
        <end position="181"/>
    </location>
</feature>
<evidence type="ECO:0000313" key="3">
    <source>
        <dbReference type="EMBL" id="CAI2369645.1"/>
    </source>
</evidence>
<dbReference type="Proteomes" id="UP001295684">
    <property type="component" value="Unassembled WGS sequence"/>
</dbReference>
<name>A0AAD1URC3_EUPCR</name>
<keyword evidence="4" id="KW-1185">Reference proteome</keyword>
<feature type="region of interest" description="Disordered" evidence="2">
    <location>
        <begin position="110"/>
        <end position="130"/>
    </location>
</feature>
<comment type="caution">
    <text evidence="3">The sequence shown here is derived from an EMBL/GenBank/DDBJ whole genome shotgun (WGS) entry which is preliminary data.</text>
</comment>
<evidence type="ECO:0000256" key="1">
    <source>
        <dbReference type="SAM" id="Coils"/>
    </source>
</evidence>
<accession>A0AAD1URC3</accession>
<sequence>MNLSLKKEIAKGVDKRKIIQAIHKQVMDEKLKRQRAYDIHLEKARAIEDMKLKEYMQKEAKKERKREKIKQERLKYDDFIHNSQYSRDVKAKIDVQNILDRQQQAIDEKKRQHQRRMSRKSSYIAEQRKERHKISEHNLDQISRNIQKAKTRAENIKNYKINKILEKERKEEEKLKEYKIKKSLEYFDIRRKYDSRSMIASSPEDDRFRQIVQKQLSKVPSQDGSRSNFQLYKNAGQTQRNGGTIKGQISILDDDRKTRYLKKLEQKEKSYWDNKRNEKLRLKKFREWEERKREEKQAKVAQKDQYIDLLKLYKEEDQRIRSMMRGTSKLTLSKSGFGSDYYGSPGGSYYSPKTMVQKSNKKMLLGKNNITLR</sequence>